<dbReference type="AlphaFoldDB" id="A0AAN9B840"/>
<comment type="caution">
    <text evidence="14">The sequence shown here is derived from an EMBL/GenBank/DDBJ whole genome shotgun (WGS) entry which is preliminary data.</text>
</comment>
<organism evidence="14 15">
    <name type="scientific">Littorina saxatilis</name>
    <dbReference type="NCBI Taxonomy" id="31220"/>
    <lineage>
        <taxon>Eukaryota</taxon>
        <taxon>Metazoa</taxon>
        <taxon>Spiralia</taxon>
        <taxon>Lophotrochozoa</taxon>
        <taxon>Mollusca</taxon>
        <taxon>Gastropoda</taxon>
        <taxon>Caenogastropoda</taxon>
        <taxon>Littorinimorpha</taxon>
        <taxon>Littorinoidea</taxon>
        <taxon>Littorinidae</taxon>
        <taxon>Littorina</taxon>
    </lineage>
</organism>
<dbReference type="InterPro" id="IPR019342">
    <property type="entry name" value="NADH_UbQ_OxRdtase_FeS-su5"/>
</dbReference>
<keyword evidence="11 12" id="KW-1015">Disulfide bond</keyword>
<evidence type="ECO:0000256" key="3">
    <source>
        <dbReference type="ARBA" id="ARBA00004637"/>
    </source>
</evidence>
<comment type="subcellular location">
    <subcellularLocation>
        <location evidence="3">Mitochondrion inner membrane</location>
        <topology evidence="3">Peripheral membrane protein</topology>
    </subcellularLocation>
    <subcellularLocation>
        <location evidence="2">Mitochondrion intermembrane space</location>
    </subcellularLocation>
</comment>
<keyword evidence="8" id="KW-0249">Electron transport</keyword>
<evidence type="ECO:0000256" key="4">
    <source>
        <dbReference type="ARBA" id="ARBA00007372"/>
    </source>
</evidence>
<keyword evidence="7" id="KW-0999">Mitochondrion inner membrane</keyword>
<comment type="similarity">
    <text evidence="4">Belongs to the complex I NDUFS5 subunit family.</text>
</comment>
<reference evidence="14 15" key="1">
    <citation type="submission" date="2024-02" db="EMBL/GenBank/DDBJ databases">
        <title>Chromosome-scale genome assembly of the rough periwinkle Littorina saxatilis.</title>
        <authorList>
            <person name="De Jode A."/>
            <person name="Faria R."/>
            <person name="Formenti G."/>
            <person name="Sims Y."/>
            <person name="Smith T.P."/>
            <person name="Tracey A."/>
            <person name="Wood J.M.D."/>
            <person name="Zagrodzka Z.B."/>
            <person name="Johannesson K."/>
            <person name="Butlin R.K."/>
            <person name="Leder E.H."/>
        </authorList>
    </citation>
    <scope>NUCLEOTIDE SEQUENCE [LARGE SCALE GENOMIC DNA]</scope>
    <source>
        <strain evidence="14">Snail1</strain>
        <tissue evidence="14">Muscle</tissue>
    </source>
</reference>
<dbReference type="GO" id="GO:0005743">
    <property type="term" value="C:mitochondrial inner membrane"/>
    <property type="evidence" value="ECO:0007669"/>
    <property type="project" value="UniProtKB-SubCell"/>
</dbReference>
<keyword evidence="6" id="KW-0679">Respiratory chain</keyword>
<dbReference type="Proteomes" id="UP001374579">
    <property type="component" value="Unassembled WGS sequence"/>
</dbReference>
<evidence type="ECO:0000256" key="7">
    <source>
        <dbReference type="ARBA" id="ARBA00022792"/>
    </source>
</evidence>
<dbReference type="EMBL" id="JBAMIC010000011">
    <property type="protein sequence ID" value="KAK7100988.1"/>
    <property type="molecule type" value="Genomic_DNA"/>
</dbReference>
<evidence type="ECO:0000256" key="6">
    <source>
        <dbReference type="ARBA" id="ARBA00022660"/>
    </source>
</evidence>
<evidence type="ECO:0000256" key="12">
    <source>
        <dbReference type="PIRSR" id="PIRSR619342-50"/>
    </source>
</evidence>
<feature type="disulfide bond" evidence="12">
    <location>
        <begin position="25"/>
        <end position="58"/>
    </location>
</feature>
<evidence type="ECO:0000256" key="10">
    <source>
        <dbReference type="ARBA" id="ARBA00023136"/>
    </source>
</evidence>
<comment type="function">
    <text evidence="1">Accessory subunit of the mitochondrial membrane respiratory chain NADH dehydrogenase (Complex I), that is believed not to be involved in catalysis. Complex I functions in the transfer of electrons from NADH to the respiratory chain. The immediate electron acceptor for the enzyme is believed to be ubiquinone.</text>
</comment>
<dbReference type="PANTHER" id="PTHR21268">
    <property type="entry name" value="NADH DEHYDROGENASE [UBIQUINONE] IRON-SULFUR PROTEIN 5"/>
    <property type="match status" value="1"/>
</dbReference>
<dbReference type="GO" id="GO:0005758">
    <property type="term" value="C:mitochondrial intermembrane space"/>
    <property type="evidence" value="ECO:0007669"/>
    <property type="project" value="UniProtKB-SubCell"/>
</dbReference>
<dbReference type="Pfam" id="PF10200">
    <property type="entry name" value="Ndufs5"/>
    <property type="match status" value="1"/>
</dbReference>
<keyword evidence="15" id="KW-1185">Reference proteome</keyword>
<sequence length="94" mass="10822">MGTPALYTPITKAQASWFSNQGKRCGPLEMDYYRCASSVSLNRAHADCEKEYADFHECMFRKKQFERYCVMQAERKKQGRPFPPTPHPDGVSIV</sequence>
<evidence type="ECO:0000256" key="11">
    <source>
        <dbReference type="ARBA" id="ARBA00023157"/>
    </source>
</evidence>
<evidence type="ECO:0000313" key="14">
    <source>
        <dbReference type="EMBL" id="KAK7100988.1"/>
    </source>
</evidence>
<keyword evidence="10" id="KW-0472">Membrane</keyword>
<evidence type="ECO:0000256" key="5">
    <source>
        <dbReference type="ARBA" id="ARBA00022448"/>
    </source>
</evidence>
<feature type="region of interest" description="Disordered" evidence="13">
    <location>
        <begin position="75"/>
        <end position="94"/>
    </location>
</feature>
<evidence type="ECO:0008006" key="16">
    <source>
        <dbReference type="Google" id="ProtNLM"/>
    </source>
</evidence>
<proteinExistence type="inferred from homology"/>
<evidence type="ECO:0000256" key="2">
    <source>
        <dbReference type="ARBA" id="ARBA00004569"/>
    </source>
</evidence>
<feature type="disulfide bond" evidence="12">
    <location>
        <begin position="35"/>
        <end position="48"/>
    </location>
</feature>
<evidence type="ECO:0000256" key="1">
    <source>
        <dbReference type="ARBA" id="ARBA00003195"/>
    </source>
</evidence>
<evidence type="ECO:0000256" key="13">
    <source>
        <dbReference type="SAM" id="MobiDB-lite"/>
    </source>
</evidence>
<accession>A0AAN9B840</accession>
<evidence type="ECO:0000313" key="15">
    <source>
        <dbReference type="Proteomes" id="UP001374579"/>
    </source>
</evidence>
<keyword evidence="9" id="KW-0496">Mitochondrion</keyword>
<gene>
    <name evidence="14" type="ORF">V1264_023842</name>
</gene>
<protein>
    <recommendedName>
        <fullName evidence="16">NADH dehydrogenase [ubiquinone] iron-sulfur protein 5</fullName>
    </recommendedName>
</protein>
<evidence type="ECO:0000256" key="8">
    <source>
        <dbReference type="ARBA" id="ARBA00022982"/>
    </source>
</evidence>
<name>A0AAN9B840_9CAEN</name>
<dbReference type="PANTHER" id="PTHR21268:SF2">
    <property type="entry name" value="NADH DEHYDROGENASE [UBIQUINONE] IRON-SULFUR PROTEIN 5"/>
    <property type="match status" value="1"/>
</dbReference>
<evidence type="ECO:0000256" key="9">
    <source>
        <dbReference type="ARBA" id="ARBA00023128"/>
    </source>
</evidence>
<keyword evidence="5" id="KW-0813">Transport</keyword>